<organism evidence="2 3">
    <name type="scientific">Colletotrichum kahawae</name>
    <name type="common">Coffee berry disease fungus</name>
    <dbReference type="NCBI Taxonomy" id="34407"/>
    <lineage>
        <taxon>Eukaryota</taxon>
        <taxon>Fungi</taxon>
        <taxon>Dikarya</taxon>
        <taxon>Ascomycota</taxon>
        <taxon>Pezizomycotina</taxon>
        <taxon>Sordariomycetes</taxon>
        <taxon>Hypocreomycetidae</taxon>
        <taxon>Glomerellales</taxon>
        <taxon>Glomerellaceae</taxon>
        <taxon>Colletotrichum</taxon>
        <taxon>Colletotrichum gloeosporioides species complex</taxon>
    </lineage>
</organism>
<accession>A0AAE0CYD7</accession>
<evidence type="ECO:0000256" key="1">
    <source>
        <dbReference type="SAM" id="MobiDB-lite"/>
    </source>
</evidence>
<gene>
    <name evidence="2" type="ORF">CKAH01_09661</name>
</gene>
<sequence length="162" mass="18129">MESEPITEAWSDTDHPPVSPVPSIPLDKMSRVQQTATRKSKGVVHIVGSMAASDPRNGLNNAAVWALEEDPKTEGGLPASVRFGILLKRPFDKRDDAFQCKVKVNAKFDLRTRMEKAFSSRNEEDPILFLPSEKPTNNLMTYYTVNLGDFDLSIVEKVTFDM</sequence>
<keyword evidence="2" id="KW-0645">Protease</keyword>
<keyword evidence="3" id="KW-1185">Reference proteome</keyword>
<dbReference type="EMBL" id="VYYT01000688">
    <property type="protein sequence ID" value="KAK2730275.1"/>
    <property type="molecule type" value="Genomic_DNA"/>
</dbReference>
<feature type="region of interest" description="Disordered" evidence="1">
    <location>
        <begin position="1"/>
        <end position="25"/>
    </location>
</feature>
<dbReference type="GO" id="GO:0008233">
    <property type="term" value="F:peptidase activity"/>
    <property type="evidence" value="ECO:0007669"/>
    <property type="project" value="UniProtKB-KW"/>
</dbReference>
<protein>
    <submittedName>
        <fullName evidence="2">Intracellular serine protease</fullName>
    </submittedName>
</protein>
<dbReference type="GO" id="GO:0006508">
    <property type="term" value="P:proteolysis"/>
    <property type="evidence" value="ECO:0007669"/>
    <property type="project" value="UniProtKB-KW"/>
</dbReference>
<evidence type="ECO:0000313" key="3">
    <source>
        <dbReference type="Proteomes" id="UP001281614"/>
    </source>
</evidence>
<keyword evidence="2" id="KW-0378">Hydrolase</keyword>
<proteinExistence type="predicted"/>
<dbReference type="Proteomes" id="UP001281614">
    <property type="component" value="Unassembled WGS sequence"/>
</dbReference>
<evidence type="ECO:0000313" key="2">
    <source>
        <dbReference type="EMBL" id="KAK2730275.1"/>
    </source>
</evidence>
<reference evidence="2" key="1">
    <citation type="submission" date="2023-02" db="EMBL/GenBank/DDBJ databases">
        <title>Colletotrichum kahawae CIFC_Que2 genome sequencing and assembly.</title>
        <authorList>
            <person name="Baroncelli R."/>
        </authorList>
    </citation>
    <scope>NUCLEOTIDE SEQUENCE</scope>
    <source>
        <strain evidence="2">CIFC_Que2</strain>
    </source>
</reference>
<name>A0AAE0CYD7_COLKA</name>
<dbReference type="AlphaFoldDB" id="A0AAE0CYD7"/>
<comment type="caution">
    <text evidence="2">The sequence shown here is derived from an EMBL/GenBank/DDBJ whole genome shotgun (WGS) entry which is preliminary data.</text>
</comment>